<organism evidence="2 3">
    <name type="scientific">Legionella pneumophila</name>
    <dbReference type="NCBI Taxonomy" id="446"/>
    <lineage>
        <taxon>Bacteria</taxon>
        <taxon>Pseudomonadati</taxon>
        <taxon>Pseudomonadota</taxon>
        <taxon>Gammaproteobacteria</taxon>
        <taxon>Legionellales</taxon>
        <taxon>Legionellaceae</taxon>
        <taxon>Legionella</taxon>
    </lineage>
</organism>
<keyword evidence="1" id="KW-0812">Transmembrane</keyword>
<keyword evidence="1" id="KW-1133">Transmembrane helix</keyword>
<gene>
    <name evidence="2" type="ORF">O6C86_01520</name>
</gene>
<comment type="caution">
    <text evidence="2">The sequence shown here is derived from an EMBL/GenBank/DDBJ whole genome shotgun (WGS) entry which is preliminary data.</text>
</comment>
<evidence type="ECO:0000256" key="1">
    <source>
        <dbReference type="SAM" id="Phobius"/>
    </source>
</evidence>
<keyword evidence="1" id="KW-0472">Membrane</keyword>
<accession>A0AAP3HAM9</accession>
<protein>
    <submittedName>
        <fullName evidence="2">Uncharacterized protein</fullName>
    </submittedName>
</protein>
<name>A0AAP3HAM9_LEGPN</name>
<dbReference type="AlphaFoldDB" id="A0AAP3HAM9"/>
<dbReference type="RefSeq" id="WP_269565243.1">
    <property type="nucleotide sequence ID" value="NZ_CP114576.1"/>
</dbReference>
<evidence type="ECO:0000313" key="2">
    <source>
        <dbReference type="EMBL" id="MCZ4717896.1"/>
    </source>
</evidence>
<proteinExistence type="predicted"/>
<reference evidence="2" key="1">
    <citation type="submission" date="2022-12" db="EMBL/GenBank/DDBJ databases">
        <title>Comparative genomics of Legionella pneumophila isolates from the West Bank and Germany support molecular epidemiology of Legionnaires disease.</title>
        <authorList>
            <person name="Zayed A.R."/>
            <person name="Bitar D.M."/>
            <person name="Steinert M."/>
            <person name="Lueck C."/>
            <person name="Brettar I."/>
            <person name="Hoefle M.G."/>
            <person name="Bunk B."/>
        </authorList>
    </citation>
    <scope>NUCLEOTIDE SEQUENCE</scope>
    <source>
        <strain evidence="2">H23</strain>
    </source>
</reference>
<dbReference type="Proteomes" id="UP001071279">
    <property type="component" value="Unassembled WGS sequence"/>
</dbReference>
<sequence length="341" mass="39769">MNHCIWLYNHIYAFFIALWTIISSPTVIAAILAPIFAIRTYLKQQRVSRIQRIYYEESLIDQLKHLDIAIDLTSKNLAYFENAINLILNDFKVGAVTAATITSLSEIAKKIEAPIRYQVSKREILIILFKKYGYITHQWLFKYDKDFSWFNLHMKEVISGLVTTLLVNPNLPQAIIHAQAQEVEDNYNLIMRHCTFAYLFNLIVSRVGILDFKSQKALINDIAKDHVISSTLIKIDEAFKILFGYFKIEDKTFLSYLKDENGDRFKFHIDQQITIAKVKEPPPPEDQLRIVKNDSRLAELTIEINNLRKHYSLIQTGMANLCAFDEKPQFYREAESFDNFQ</sequence>
<feature type="transmembrane region" description="Helical" evidence="1">
    <location>
        <begin position="12"/>
        <end position="42"/>
    </location>
</feature>
<dbReference type="EMBL" id="JAPXIC010000003">
    <property type="protein sequence ID" value="MCZ4717896.1"/>
    <property type="molecule type" value="Genomic_DNA"/>
</dbReference>
<evidence type="ECO:0000313" key="3">
    <source>
        <dbReference type="Proteomes" id="UP001071279"/>
    </source>
</evidence>